<dbReference type="Pfam" id="PF00046">
    <property type="entry name" value="Homeodomain"/>
    <property type="match status" value="1"/>
</dbReference>
<name>A0AAG5D3J6_ANOAO</name>
<dbReference type="GO" id="GO:0005634">
    <property type="term" value="C:nucleus"/>
    <property type="evidence" value="ECO:0007669"/>
    <property type="project" value="UniProtKB-SubCell"/>
</dbReference>
<evidence type="ECO:0000256" key="1">
    <source>
        <dbReference type="ARBA" id="ARBA00004123"/>
    </source>
</evidence>
<dbReference type="SMART" id="SM00389">
    <property type="entry name" value="HOX"/>
    <property type="match status" value="1"/>
</dbReference>
<dbReference type="PRINTS" id="PR00024">
    <property type="entry name" value="HOMEOBOX"/>
</dbReference>
<dbReference type="PANTHER" id="PTHR24335:SF4">
    <property type="entry name" value="EXTRA-EXTRA"/>
    <property type="match status" value="1"/>
</dbReference>
<feature type="DNA-binding region" description="Homeobox" evidence="5">
    <location>
        <begin position="219"/>
        <end position="278"/>
    </location>
</feature>
<keyword evidence="4 5" id="KW-0539">Nucleus</keyword>
<keyword evidence="2 5" id="KW-0238">DNA-binding</keyword>
<keyword evidence="3 5" id="KW-0371">Homeobox</keyword>
<feature type="compositionally biased region" description="Low complexity" evidence="7">
    <location>
        <begin position="105"/>
        <end position="116"/>
    </location>
</feature>
<evidence type="ECO:0000256" key="4">
    <source>
        <dbReference type="ARBA" id="ARBA00023242"/>
    </source>
</evidence>
<dbReference type="Proteomes" id="UP000075880">
    <property type="component" value="Unassembled WGS sequence"/>
</dbReference>
<reference evidence="9" key="1">
    <citation type="submission" date="2024-04" db="UniProtKB">
        <authorList>
            <consortium name="EnsemblMetazoa"/>
        </authorList>
    </citation>
    <scope>IDENTIFICATION</scope>
    <source>
        <strain evidence="9">EBRO</strain>
    </source>
</reference>
<dbReference type="FunFam" id="1.10.10.60:FF:000924">
    <property type="match status" value="1"/>
</dbReference>
<dbReference type="GO" id="GO:0007417">
    <property type="term" value="P:central nervous system development"/>
    <property type="evidence" value="ECO:0007669"/>
    <property type="project" value="TreeGrafter"/>
</dbReference>
<feature type="region of interest" description="Disordered" evidence="7">
    <location>
        <begin position="71"/>
        <end position="128"/>
    </location>
</feature>
<comment type="subcellular location">
    <subcellularLocation>
        <location evidence="1 5 6">Nucleus</location>
    </subcellularLocation>
</comment>
<feature type="domain" description="Homeobox" evidence="8">
    <location>
        <begin position="217"/>
        <end position="277"/>
    </location>
</feature>
<protein>
    <recommendedName>
        <fullName evidence="8">Homeobox domain-containing protein</fullName>
    </recommendedName>
</protein>
<dbReference type="InterPro" id="IPR009057">
    <property type="entry name" value="Homeodomain-like_sf"/>
</dbReference>
<dbReference type="InterPro" id="IPR042768">
    <property type="entry name" value="MNX1/Ceh-12"/>
</dbReference>
<evidence type="ECO:0000256" key="6">
    <source>
        <dbReference type="RuleBase" id="RU000682"/>
    </source>
</evidence>
<feature type="compositionally biased region" description="Low complexity" evidence="7">
    <location>
        <begin position="339"/>
        <end position="348"/>
    </location>
</feature>
<organism evidence="9 10">
    <name type="scientific">Anopheles atroparvus</name>
    <name type="common">European mosquito</name>
    <dbReference type="NCBI Taxonomy" id="41427"/>
    <lineage>
        <taxon>Eukaryota</taxon>
        <taxon>Metazoa</taxon>
        <taxon>Ecdysozoa</taxon>
        <taxon>Arthropoda</taxon>
        <taxon>Hexapoda</taxon>
        <taxon>Insecta</taxon>
        <taxon>Pterygota</taxon>
        <taxon>Neoptera</taxon>
        <taxon>Endopterygota</taxon>
        <taxon>Diptera</taxon>
        <taxon>Nematocera</taxon>
        <taxon>Culicoidea</taxon>
        <taxon>Culicidae</taxon>
        <taxon>Anophelinae</taxon>
        <taxon>Anopheles</taxon>
    </lineage>
</organism>
<dbReference type="InterPro" id="IPR001356">
    <property type="entry name" value="HD"/>
</dbReference>
<evidence type="ECO:0000259" key="8">
    <source>
        <dbReference type="PROSITE" id="PS50071"/>
    </source>
</evidence>
<dbReference type="SUPFAM" id="SSF46689">
    <property type="entry name" value="Homeodomain-like"/>
    <property type="match status" value="1"/>
</dbReference>
<sequence>MSGPEQQSHNGAVETSETATGRLTGGELANTNSNMDGVSGGGPDVLCRTTKTSSNANSFRIEALLASKEQEGGAGAQLSPTKGNTAHVDLIGDGLNGSDDRNSRSESTFSSDSCSSINPGSVEPQDMDDCVMGQMTKSASPSQHDYLPFYNLCPSQVIFTSNAASFDTHPAVCNKSIPVDAGNRFHFMQLPQLELLRHHNIYYPRITELTGQNSVYGKARRPRTAFTSQQLLELEKQFKVSKYLSRPKRYEVANNLLLSETQVKIWFQNRRMKWKRSRKVNESKKYSNGSANGGSSSNTNNNSSSNSSNSSSSSSNVSNHSNGAIGSSNALASTAGAGSSSSLVLGSANKPAEHDGRPLSRQNDAGVVSKLPAVLDHPKDKRDSNGAGKQHTTALFVNQQFQPVGGSGRGVAGNGDDIVGVGSGLFACDPPNGLSFRPYVT</sequence>
<proteinExistence type="predicted"/>
<feature type="region of interest" description="Disordered" evidence="7">
    <location>
        <begin position="277"/>
        <end position="321"/>
    </location>
</feature>
<accession>A0AAG5D3J6</accession>
<evidence type="ECO:0000313" key="9">
    <source>
        <dbReference type="EnsemblMetazoa" id="ENSAATROPP005444"/>
    </source>
</evidence>
<dbReference type="AlphaFoldDB" id="A0AAG5D3J6"/>
<dbReference type="EnsemblMetazoa" id="ENSAATROPT005963">
    <property type="protein sequence ID" value="ENSAATROPP005444"/>
    <property type="gene ID" value="ENSAATROPG004825"/>
</dbReference>
<evidence type="ECO:0000256" key="3">
    <source>
        <dbReference type="ARBA" id="ARBA00023155"/>
    </source>
</evidence>
<dbReference type="InterPro" id="IPR020479">
    <property type="entry name" value="HD_metazoa"/>
</dbReference>
<feature type="compositionally biased region" description="Low complexity" evidence="7">
    <location>
        <begin position="287"/>
        <end position="321"/>
    </location>
</feature>
<dbReference type="CDD" id="cd00086">
    <property type="entry name" value="homeodomain"/>
    <property type="match status" value="1"/>
</dbReference>
<evidence type="ECO:0000313" key="10">
    <source>
        <dbReference type="Proteomes" id="UP000075880"/>
    </source>
</evidence>
<evidence type="ECO:0000256" key="5">
    <source>
        <dbReference type="PROSITE-ProRule" id="PRU00108"/>
    </source>
</evidence>
<dbReference type="Gene3D" id="1.10.10.60">
    <property type="entry name" value="Homeodomain-like"/>
    <property type="match status" value="1"/>
</dbReference>
<dbReference type="PROSITE" id="PS00027">
    <property type="entry name" value="HOMEOBOX_1"/>
    <property type="match status" value="1"/>
</dbReference>
<feature type="compositionally biased region" description="Polar residues" evidence="7">
    <location>
        <begin position="1"/>
        <end position="21"/>
    </location>
</feature>
<dbReference type="GO" id="GO:1990837">
    <property type="term" value="F:sequence-specific double-stranded DNA binding"/>
    <property type="evidence" value="ECO:0007669"/>
    <property type="project" value="TreeGrafter"/>
</dbReference>
<feature type="region of interest" description="Disordered" evidence="7">
    <location>
        <begin position="339"/>
        <end position="389"/>
    </location>
</feature>
<dbReference type="PROSITE" id="PS50071">
    <property type="entry name" value="HOMEOBOX_2"/>
    <property type="match status" value="1"/>
</dbReference>
<feature type="region of interest" description="Disordered" evidence="7">
    <location>
        <begin position="1"/>
        <end position="49"/>
    </location>
</feature>
<dbReference type="GO" id="GO:0048812">
    <property type="term" value="P:neuron projection morphogenesis"/>
    <property type="evidence" value="ECO:0007669"/>
    <property type="project" value="TreeGrafter"/>
</dbReference>
<keyword evidence="10" id="KW-1185">Reference proteome</keyword>
<dbReference type="GO" id="GO:0000981">
    <property type="term" value="F:DNA-binding transcription factor activity, RNA polymerase II-specific"/>
    <property type="evidence" value="ECO:0007669"/>
    <property type="project" value="InterPro"/>
</dbReference>
<evidence type="ECO:0000256" key="7">
    <source>
        <dbReference type="SAM" id="MobiDB-lite"/>
    </source>
</evidence>
<dbReference type="PANTHER" id="PTHR24335">
    <property type="entry name" value="MOTOR NEURON AND PANCREAS HOMEOBOX PROTEIN"/>
    <property type="match status" value="1"/>
</dbReference>
<dbReference type="InterPro" id="IPR017970">
    <property type="entry name" value="Homeobox_CS"/>
</dbReference>
<evidence type="ECO:0000256" key="2">
    <source>
        <dbReference type="ARBA" id="ARBA00023125"/>
    </source>
</evidence>